<organism evidence="7 8">
    <name type="scientific">Phaeodactylum tricornutum (strain CCAP 1055/1)</name>
    <dbReference type="NCBI Taxonomy" id="556484"/>
    <lineage>
        <taxon>Eukaryota</taxon>
        <taxon>Sar</taxon>
        <taxon>Stramenopiles</taxon>
        <taxon>Ochrophyta</taxon>
        <taxon>Bacillariophyta</taxon>
        <taxon>Bacillariophyceae</taxon>
        <taxon>Bacillariophycidae</taxon>
        <taxon>Naviculales</taxon>
        <taxon>Phaeodactylaceae</taxon>
        <taxon>Phaeodactylum</taxon>
    </lineage>
</organism>
<evidence type="ECO:0000256" key="2">
    <source>
        <dbReference type="ARBA" id="ARBA00007262"/>
    </source>
</evidence>
<gene>
    <name evidence="7" type="ORF">PHATRDRAFT_36301</name>
</gene>
<reference evidence="7 8" key="1">
    <citation type="journal article" date="2008" name="Nature">
        <title>The Phaeodactylum genome reveals the evolutionary history of diatom genomes.</title>
        <authorList>
            <person name="Bowler C."/>
            <person name="Allen A.E."/>
            <person name="Badger J.H."/>
            <person name="Grimwood J."/>
            <person name="Jabbari K."/>
            <person name="Kuo A."/>
            <person name="Maheswari U."/>
            <person name="Martens C."/>
            <person name="Maumus F."/>
            <person name="Otillar R.P."/>
            <person name="Rayko E."/>
            <person name="Salamov A."/>
            <person name="Vandepoele K."/>
            <person name="Beszteri B."/>
            <person name="Gruber A."/>
            <person name="Heijde M."/>
            <person name="Katinka M."/>
            <person name="Mock T."/>
            <person name="Valentin K."/>
            <person name="Verret F."/>
            <person name="Berges J.A."/>
            <person name="Brownlee C."/>
            <person name="Cadoret J.P."/>
            <person name="Chiovitti A."/>
            <person name="Choi C.J."/>
            <person name="Coesel S."/>
            <person name="De Martino A."/>
            <person name="Detter J.C."/>
            <person name="Durkin C."/>
            <person name="Falciatore A."/>
            <person name="Fournet J."/>
            <person name="Haruta M."/>
            <person name="Huysman M.J."/>
            <person name="Jenkins B.D."/>
            <person name="Jiroutova K."/>
            <person name="Jorgensen R.E."/>
            <person name="Joubert Y."/>
            <person name="Kaplan A."/>
            <person name="Kroger N."/>
            <person name="Kroth P.G."/>
            <person name="La Roche J."/>
            <person name="Lindquist E."/>
            <person name="Lommer M."/>
            <person name="Martin-Jezequel V."/>
            <person name="Lopez P.J."/>
            <person name="Lucas S."/>
            <person name="Mangogna M."/>
            <person name="McGinnis K."/>
            <person name="Medlin L.K."/>
            <person name="Montsant A."/>
            <person name="Oudot-Le Secq M.P."/>
            <person name="Napoli C."/>
            <person name="Obornik M."/>
            <person name="Parker M.S."/>
            <person name="Petit J.L."/>
            <person name="Porcel B.M."/>
            <person name="Poulsen N."/>
            <person name="Robison M."/>
            <person name="Rychlewski L."/>
            <person name="Rynearson T.A."/>
            <person name="Schmutz J."/>
            <person name="Shapiro H."/>
            <person name="Siaut M."/>
            <person name="Stanley M."/>
            <person name="Sussman M.R."/>
            <person name="Taylor A.R."/>
            <person name="Vardi A."/>
            <person name="von Dassow P."/>
            <person name="Vyverman W."/>
            <person name="Willis A."/>
            <person name="Wyrwicz L.S."/>
            <person name="Rokhsar D.S."/>
            <person name="Weissenbach J."/>
            <person name="Armbrust E.V."/>
            <person name="Green B.R."/>
            <person name="Van de Peer Y."/>
            <person name="Grigoriev I.V."/>
        </authorList>
    </citation>
    <scope>NUCLEOTIDE SEQUENCE [LARGE SCALE GENOMIC DNA]</scope>
    <source>
        <strain evidence="7 8">CCAP 1055/1</strain>
    </source>
</reference>
<accession>B7G0Y8</accession>
<dbReference type="Pfam" id="PF06140">
    <property type="entry name" value="Ifi-6-16"/>
    <property type="match status" value="1"/>
</dbReference>
<dbReference type="EMBL" id="CM000613">
    <property type="protein sequence ID" value="EEC47409.1"/>
    <property type="molecule type" value="Genomic_DNA"/>
</dbReference>
<dbReference type="InterPro" id="IPR038213">
    <property type="entry name" value="IFI6/IFI27-like_sf"/>
</dbReference>
<dbReference type="KEGG" id="pti:PHATRDRAFT_36301"/>
<keyword evidence="5 6" id="KW-0472">Membrane</keyword>
<keyword evidence="8" id="KW-1185">Reference proteome</keyword>
<comment type="subcellular location">
    <subcellularLocation>
        <location evidence="1">Membrane</location>
        <topology evidence="1">Multi-pass membrane protein</topology>
    </subcellularLocation>
</comment>
<evidence type="ECO:0000256" key="3">
    <source>
        <dbReference type="ARBA" id="ARBA00022692"/>
    </source>
</evidence>
<proteinExistence type="inferred from homology"/>
<keyword evidence="3 6" id="KW-0812">Transmembrane</keyword>
<dbReference type="Gene3D" id="6.10.110.10">
    <property type="match status" value="1"/>
</dbReference>
<dbReference type="PANTHER" id="PTHR16932">
    <property type="entry name" value="INTERFERON ALPHA-INDUCIBLE PROTEIN 27"/>
    <property type="match status" value="1"/>
</dbReference>
<dbReference type="PaxDb" id="2850-Phatr36301"/>
<feature type="transmembrane region" description="Helical" evidence="6">
    <location>
        <begin position="104"/>
        <end position="124"/>
    </location>
</feature>
<evidence type="ECO:0000256" key="1">
    <source>
        <dbReference type="ARBA" id="ARBA00004141"/>
    </source>
</evidence>
<dbReference type="InParanoid" id="B7G0Y8"/>
<name>B7G0Y8_PHATC</name>
<keyword evidence="4 6" id="KW-1133">Transmembrane helix</keyword>
<comment type="similarity">
    <text evidence="2">Belongs to the IFI6/IFI27 family.</text>
</comment>
<dbReference type="InterPro" id="IPR009311">
    <property type="entry name" value="IFI6/IFI27-like"/>
</dbReference>
<evidence type="ECO:0000313" key="8">
    <source>
        <dbReference type="Proteomes" id="UP000000759"/>
    </source>
</evidence>
<evidence type="ECO:0000256" key="6">
    <source>
        <dbReference type="SAM" id="Phobius"/>
    </source>
</evidence>
<dbReference type="RefSeq" id="XP_002180757.1">
    <property type="nucleotide sequence ID" value="XM_002180721.1"/>
</dbReference>
<evidence type="ECO:0000313" key="7">
    <source>
        <dbReference type="EMBL" id="EEC47409.1"/>
    </source>
</evidence>
<dbReference type="Proteomes" id="UP000000759">
    <property type="component" value="Chromosome 10"/>
</dbReference>
<dbReference type="HOGENOM" id="CLU_848547_0_0_1"/>
<evidence type="ECO:0000256" key="4">
    <source>
        <dbReference type="ARBA" id="ARBA00022989"/>
    </source>
</evidence>
<dbReference type="Gene3D" id="2.80.10.50">
    <property type="match status" value="1"/>
</dbReference>
<dbReference type="eggNOG" id="ENOG502RETH">
    <property type="taxonomic scope" value="Eukaryota"/>
</dbReference>
<dbReference type="GO" id="GO:0016020">
    <property type="term" value="C:membrane"/>
    <property type="evidence" value="ECO:0007669"/>
    <property type="project" value="UniProtKB-SubCell"/>
</dbReference>
<dbReference type="AlphaFoldDB" id="B7G0Y8"/>
<dbReference type="PANTHER" id="PTHR16932:SF18">
    <property type="entry name" value="INTERFERON, ALPHA-INDUCIBLE PROTEIN 27-LIKE 2"/>
    <property type="match status" value="1"/>
</dbReference>
<feature type="transmembrane region" description="Helical" evidence="6">
    <location>
        <begin position="170"/>
        <end position="194"/>
    </location>
</feature>
<sequence>MLTKSEGRLGTDEMVPLHACLAQFDLWIAALHDDTHDWSQTSRSHCTSAILSVPALLSLILSNSRTSTILKDKEQSNLDPVLKLTNVCYAGNTISNKKTLTTSLTAAVGVGGSSVLVAIAGLGYTSAGITAGSWAAWIMSAEAGMAGGGVATGGLSATLQSAGAVGLMGAGLGLTTCLFAVGAVVGGTAAMYTVRHNRMNAIRLGTIATLDQGLAVFAHGNVVALVSSKHNRILRSVLGKEIVRFSLSARRFIRVVDENGLSLSGLERASNLEPTGGEIFTIQKGINGNVSFFSQMTGSFVSINQKGVVSALATEAGESEHFKVLVLI</sequence>
<reference evidence="8" key="2">
    <citation type="submission" date="2008-08" db="EMBL/GenBank/DDBJ databases">
        <authorList>
            <consortium name="Diatom Consortium"/>
            <person name="Grigoriev I."/>
            <person name="Grimwood J."/>
            <person name="Kuo A."/>
            <person name="Otillar R.P."/>
            <person name="Salamov A."/>
            <person name="Detter J.C."/>
            <person name="Lindquist E."/>
            <person name="Shapiro H."/>
            <person name="Lucas S."/>
            <person name="Glavina del Rio T."/>
            <person name="Pitluck S."/>
            <person name="Rokhsar D."/>
            <person name="Bowler C."/>
        </authorList>
    </citation>
    <scope>GENOME REANNOTATION</scope>
    <source>
        <strain evidence="8">CCAP 1055/1</strain>
    </source>
</reference>
<dbReference type="GeneID" id="7201904"/>
<protein>
    <submittedName>
        <fullName evidence="7">Uncharacterized protein</fullName>
    </submittedName>
</protein>
<evidence type="ECO:0000256" key="5">
    <source>
        <dbReference type="ARBA" id="ARBA00023136"/>
    </source>
</evidence>